<dbReference type="NCBIfam" id="TIGR04409">
    <property type="entry name" value="LptC_YrbK"/>
    <property type="match status" value="1"/>
</dbReference>
<evidence type="ECO:0000256" key="5">
    <source>
        <dbReference type="ARBA" id="ARBA00023136"/>
    </source>
</evidence>
<dbReference type="InterPro" id="IPR052363">
    <property type="entry name" value="LPS_export_LptC"/>
</dbReference>
<evidence type="ECO:0000313" key="6">
    <source>
        <dbReference type="EMBL" id="MBO0348503.1"/>
    </source>
</evidence>
<evidence type="ECO:0000313" key="7">
    <source>
        <dbReference type="Proteomes" id="UP000664844"/>
    </source>
</evidence>
<keyword evidence="3" id="KW-0812">Transmembrane</keyword>
<dbReference type="InterPro" id="IPR010664">
    <property type="entry name" value="LipoPS_assembly_LptC-rel"/>
</dbReference>
<protein>
    <submittedName>
        <fullName evidence="6">LPS export ABC transporter periplasmic protein LptC</fullName>
    </submittedName>
</protein>
<sequence>MDSDINITYLKVKNSGFFLLLLYALLGLGLPSCAFFQKGNTPLVTESEEGQNQALTFNDVTLEQANAEGEIVWKVRSPSAQYNDEQKITYLETPTGELFQEGQLVYQIQSKKGQVHGDGSKIVLQEDIVATEIPNQAVIRAQELEWLPAEDLLIVRDNVNATHPDLEITANEARLQSKAQRMELVGNVVATTQKNPALQMRSEAVVWQMDTDQIISDRPVEIDRYLCEKPQDCPASDKAVGDRGELNLETNVVTLEQQVQITLSEPPLTINSDLMRWNIDAQRVTSERRVTIVHPNQTLTLIGDRGTLELESSIISLFGNVTGVRQVPSSEFKADRMTWVIPTEEFQAEGNVFYRQADPPFTVTGPKAVGKLQDQSIVVTGGDVVTDIVP</sequence>
<name>A0ABS3FNW7_9CYAN</name>
<dbReference type="InterPro" id="IPR026265">
    <property type="entry name" value="LptC"/>
</dbReference>
<evidence type="ECO:0000256" key="3">
    <source>
        <dbReference type="ARBA" id="ARBA00022692"/>
    </source>
</evidence>
<dbReference type="RefSeq" id="WP_207087051.1">
    <property type="nucleotide sequence ID" value="NZ_JAFLQW010000135.1"/>
</dbReference>
<dbReference type="PANTHER" id="PTHR37481:SF1">
    <property type="entry name" value="LIPOPOLYSACCHARIDE EXPORT SYSTEM PROTEIN LPTC"/>
    <property type="match status" value="1"/>
</dbReference>
<keyword evidence="2" id="KW-0997">Cell inner membrane</keyword>
<keyword evidence="4" id="KW-1133">Transmembrane helix</keyword>
<dbReference type="Proteomes" id="UP000664844">
    <property type="component" value="Unassembled WGS sequence"/>
</dbReference>
<evidence type="ECO:0000256" key="2">
    <source>
        <dbReference type="ARBA" id="ARBA00022519"/>
    </source>
</evidence>
<accession>A0ABS3FNW7</accession>
<keyword evidence="5" id="KW-0472">Membrane</keyword>
<evidence type="ECO:0000256" key="1">
    <source>
        <dbReference type="ARBA" id="ARBA00022475"/>
    </source>
</evidence>
<dbReference type="Pfam" id="PF06835">
    <property type="entry name" value="LptC"/>
    <property type="match status" value="3"/>
</dbReference>
<dbReference type="Gene3D" id="2.60.450.10">
    <property type="entry name" value="Lipopolysaccharide (LPS) transport protein A like domain"/>
    <property type="match status" value="2"/>
</dbReference>
<gene>
    <name evidence="6" type="primary">lptC</name>
    <name evidence="6" type="ORF">J0895_05160</name>
</gene>
<keyword evidence="1" id="KW-1003">Cell membrane</keyword>
<reference evidence="6 7" key="1">
    <citation type="submission" date="2021-03" db="EMBL/GenBank/DDBJ databases">
        <title>Metabolic Capacity of the Antarctic Cyanobacterium Phormidium pseudopriestleyi that Sustains Oxygenic Photosynthesis in the Presence of Hydrogen Sulfide.</title>
        <authorList>
            <person name="Lumian J.E."/>
            <person name="Jungblut A.D."/>
            <person name="Dillon M.L."/>
            <person name="Hawes I."/>
            <person name="Doran P.T."/>
            <person name="Mackey T.J."/>
            <person name="Dick G.J."/>
            <person name="Grettenberger C.L."/>
            <person name="Sumner D.Y."/>
        </authorList>
    </citation>
    <scope>NUCLEOTIDE SEQUENCE [LARGE SCALE GENOMIC DNA]</scope>
    <source>
        <strain evidence="6 7">FRX01</strain>
    </source>
</reference>
<evidence type="ECO:0000256" key="4">
    <source>
        <dbReference type="ARBA" id="ARBA00022989"/>
    </source>
</evidence>
<keyword evidence="7" id="KW-1185">Reference proteome</keyword>
<dbReference type="EMBL" id="JAFLQW010000135">
    <property type="protein sequence ID" value="MBO0348503.1"/>
    <property type="molecule type" value="Genomic_DNA"/>
</dbReference>
<dbReference type="PANTHER" id="PTHR37481">
    <property type="entry name" value="LIPOPOLYSACCHARIDE EXPORT SYSTEM PROTEIN LPTC"/>
    <property type="match status" value="1"/>
</dbReference>
<proteinExistence type="predicted"/>
<comment type="caution">
    <text evidence="6">The sequence shown here is derived from an EMBL/GenBank/DDBJ whole genome shotgun (WGS) entry which is preliminary data.</text>
</comment>
<organism evidence="6 7">
    <name type="scientific">Phormidium pseudopriestleyi FRX01</name>
    <dbReference type="NCBI Taxonomy" id="1759528"/>
    <lineage>
        <taxon>Bacteria</taxon>
        <taxon>Bacillati</taxon>
        <taxon>Cyanobacteriota</taxon>
        <taxon>Cyanophyceae</taxon>
        <taxon>Oscillatoriophycideae</taxon>
        <taxon>Oscillatoriales</taxon>
        <taxon>Oscillatoriaceae</taxon>
        <taxon>Phormidium</taxon>
    </lineage>
</organism>